<protein>
    <submittedName>
        <fullName evidence="1">Uncharacterized protein</fullName>
    </submittedName>
</protein>
<comment type="caution">
    <text evidence="1">The sequence shown here is derived from an EMBL/GenBank/DDBJ whole genome shotgun (WGS) entry which is preliminary data.</text>
</comment>
<evidence type="ECO:0000313" key="1">
    <source>
        <dbReference type="EMBL" id="RCH43206.1"/>
    </source>
</evidence>
<evidence type="ECO:0000313" key="2">
    <source>
        <dbReference type="Proteomes" id="UP000253208"/>
    </source>
</evidence>
<proteinExistence type="predicted"/>
<dbReference type="EMBL" id="PSQG01000015">
    <property type="protein sequence ID" value="RCH43206.1"/>
    <property type="molecule type" value="Genomic_DNA"/>
</dbReference>
<dbReference type="AlphaFoldDB" id="A0A367FZC4"/>
<organism evidence="1 2">
    <name type="scientific">Blautia obeum</name>
    <dbReference type="NCBI Taxonomy" id="40520"/>
    <lineage>
        <taxon>Bacteria</taxon>
        <taxon>Bacillati</taxon>
        <taxon>Bacillota</taxon>
        <taxon>Clostridia</taxon>
        <taxon>Lachnospirales</taxon>
        <taxon>Lachnospiraceae</taxon>
        <taxon>Blautia</taxon>
    </lineage>
</organism>
<accession>A0A367FZC4</accession>
<gene>
    <name evidence="1" type="ORF">C4886_10990</name>
</gene>
<sequence length="87" mass="9791">MREYIMKKKKKKIETVRLITFDQVVIDVVGGTVSTRREILENFIVANNEMMTVVGGNSLSRLGKNLAAESYVLRINRGKSLCKNDTG</sequence>
<reference evidence="1 2" key="1">
    <citation type="submission" date="2018-02" db="EMBL/GenBank/DDBJ databases">
        <title>Complete genome sequencing of Faecalibacterium prausnitzii strains isolated from the human gut.</title>
        <authorList>
            <person name="Fitzgerald B.C."/>
            <person name="Shkoporov A.N."/>
            <person name="Ross P.R."/>
            <person name="Hill C."/>
        </authorList>
    </citation>
    <scope>NUCLEOTIDE SEQUENCE [LARGE SCALE GENOMIC DNA]</scope>
    <source>
        <strain evidence="1 2">APC942/31-1</strain>
    </source>
</reference>
<name>A0A367FZC4_9FIRM</name>
<dbReference type="Proteomes" id="UP000253208">
    <property type="component" value="Unassembled WGS sequence"/>
</dbReference>